<dbReference type="AlphaFoldDB" id="A0A0X3XBP8"/>
<dbReference type="GeneID" id="97436748"/>
<organism evidence="1 2">
    <name type="scientific">Streptomyces violaceusniger</name>
    <dbReference type="NCBI Taxonomy" id="68280"/>
    <lineage>
        <taxon>Bacteria</taxon>
        <taxon>Bacillati</taxon>
        <taxon>Actinomycetota</taxon>
        <taxon>Actinomycetes</taxon>
        <taxon>Kitasatosporales</taxon>
        <taxon>Streptomycetaceae</taxon>
        <taxon>Streptomyces</taxon>
        <taxon>Streptomyces violaceusniger group</taxon>
    </lineage>
</organism>
<dbReference type="OrthoDB" id="3372479at2"/>
<dbReference type="RefSeq" id="WP_059142269.1">
    <property type="nucleotide sequence ID" value="NZ_LLZJ01000017.1"/>
</dbReference>
<name>A0A0X3XBP8_STRVO</name>
<protein>
    <submittedName>
        <fullName evidence="1">Uncharacterized protein</fullName>
    </submittedName>
</protein>
<dbReference type="EMBL" id="LLZJ01000017">
    <property type="protein sequence ID" value="KUL66425.1"/>
    <property type="molecule type" value="Genomic_DNA"/>
</dbReference>
<comment type="caution">
    <text evidence="1">The sequence shown here is derived from an EMBL/GenBank/DDBJ whole genome shotgun (WGS) entry which is preliminary data.</text>
</comment>
<gene>
    <name evidence="1" type="ORF">ADL28_03620</name>
</gene>
<accession>A0A0X3XBP8</accession>
<reference evidence="2" key="1">
    <citation type="submission" date="2015-10" db="EMBL/GenBank/DDBJ databases">
        <authorList>
            <person name="Ju K.-S."/>
            <person name="Doroghazi J.R."/>
            <person name="Metcalf W.W."/>
        </authorList>
    </citation>
    <scope>NUCLEOTIDE SEQUENCE [LARGE SCALE GENOMIC DNA]</scope>
    <source>
        <strain evidence="2">NRRL F-8817</strain>
    </source>
</reference>
<evidence type="ECO:0000313" key="2">
    <source>
        <dbReference type="Proteomes" id="UP000053413"/>
    </source>
</evidence>
<dbReference type="Proteomes" id="UP000053413">
    <property type="component" value="Unassembled WGS sequence"/>
</dbReference>
<proteinExistence type="predicted"/>
<sequence>MQGHWVHEQAYYRRRFPDQFALANRIHHPRDVYLRESWVITPLDDWLAKVFLPRRLDDTIDLMATAAAPARETTAIAAARQVIADCDAKLATHRATLEAGADPAVTQWIAEAQARRARVEAELRASPKETGTRMSRDEIARLVRSIKDLAAVVRQAEPQDHAEIHRQLGVRLTYGSGKHKVLAEMRLNQHSRDTRGLSVRVRGGIWTNTPRLTPLTTVLALA</sequence>
<evidence type="ECO:0000313" key="1">
    <source>
        <dbReference type="EMBL" id="KUL66425.1"/>
    </source>
</evidence>